<dbReference type="Proteomes" id="UP000233837">
    <property type="component" value="Unassembled WGS sequence"/>
</dbReference>
<dbReference type="EMBL" id="KZ502047">
    <property type="protein sequence ID" value="PKU84575.1"/>
    <property type="molecule type" value="Genomic_DNA"/>
</dbReference>
<name>A0A2I0X9I8_9ASPA</name>
<protein>
    <submittedName>
        <fullName evidence="2">Uncharacterized protein</fullName>
    </submittedName>
</protein>
<evidence type="ECO:0000256" key="1">
    <source>
        <dbReference type="SAM" id="MobiDB-lite"/>
    </source>
</evidence>
<dbReference type="Gene3D" id="2.160.20.120">
    <property type="match status" value="1"/>
</dbReference>
<dbReference type="STRING" id="906689.A0A2I0X9I8"/>
<reference evidence="2 3" key="2">
    <citation type="journal article" date="2017" name="Nature">
        <title>The Apostasia genome and the evolution of orchids.</title>
        <authorList>
            <person name="Zhang G.Q."/>
            <person name="Liu K.W."/>
            <person name="Li Z."/>
            <person name="Lohaus R."/>
            <person name="Hsiao Y.Y."/>
            <person name="Niu S.C."/>
            <person name="Wang J.Y."/>
            <person name="Lin Y.C."/>
            <person name="Xu Q."/>
            <person name="Chen L.J."/>
            <person name="Yoshida K."/>
            <person name="Fujiwara S."/>
            <person name="Wang Z.W."/>
            <person name="Zhang Y.Q."/>
            <person name="Mitsuda N."/>
            <person name="Wang M."/>
            <person name="Liu G.H."/>
            <person name="Pecoraro L."/>
            <person name="Huang H.X."/>
            <person name="Xiao X.J."/>
            <person name="Lin M."/>
            <person name="Wu X.Y."/>
            <person name="Wu W.L."/>
            <person name="Chen Y.Y."/>
            <person name="Chang S.B."/>
            <person name="Sakamoto S."/>
            <person name="Ohme-Takagi M."/>
            <person name="Yagi M."/>
            <person name="Zeng S.J."/>
            <person name="Shen C.Y."/>
            <person name="Yeh C.M."/>
            <person name="Luo Y.B."/>
            <person name="Tsai W.C."/>
            <person name="Van de Peer Y."/>
            <person name="Liu Z.J."/>
        </authorList>
    </citation>
    <scope>NUCLEOTIDE SEQUENCE [LARGE SCALE GENOMIC DNA]</scope>
    <source>
        <tissue evidence="2">The whole plant</tissue>
    </source>
</reference>
<evidence type="ECO:0000313" key="3">
    <source>
        <dbReference type="Proteomes" id="UP000233837"/>
    </source>
</evidence>
<evidence type="ECO:0000313" key="2">
    <source>
        <dbReference type="EMBL" id="PKU84575.1"/>
    </source>
</evidence>
<gene>
    <name evidence="2" type="ORF">MA16_Dca017962</name>
</gene>
<dbReference type="AlphaFoldDB" id="A0A2I0X9I8"/>
<organism evidence="2 3">
    <name type="scientific">Dendrobium catenatum</name>
    <dbReference type="NCBI Taxonomy" id="906689"/>
    <lineage>
        <taxon>Eukaryota</taxon>
        <taxon>Viridiplantae</taxon>
        <taxon>Streptophyta</taxon>
        <taxon>Embryophyta</taxon>
        <taxon>Tracheophyta</taxon>
        <taxon>Spermatophyta</taxon>
        <taxon>Magnoliopsida</taxon>
        <taxon>Liliopsida</taxon>
        <taxon>Asparagales</taxon>
        <taxon>Orchidaceae</taxon>
        <taxon>Epidendroideae</taxon>
        <taxon>Malaxideae</taxon>
        <taxon>Dendrobiinae</taxon>
        <taxon>Dendrobium</taxon>
    </lineage>
</organism>
<feature type="compositionally biased region" description="Gly residues" evidence="1">
    <location>
        <begin position="103"/>
        <end position="117"/>
    </location>
</feature>
<accession>A0A2I0X9I8</accession>
<feature type="compositionally biased region" description="Gly residues" evidence="1">
    <location>
        <begin position="54"/>
        <end position="67"/>
    </location>
</feature>
<reference evidence="2 3" key="1">
    <citation type="journal article" date="2016" name="Sci. Rep.">
        <title>The Dendrobium catenatum Lindl. genome sequence provides insights into polysaccharide synthase, floral development and adaptive evolution.</title>
        <authorList>
            <person name="Zhang G.Q."/>
            <person name="Xu Q."/>
            <person name="Bian C."/>
            <person name="Tsai W.C."/>
            <person name="Yeh C.M."/>
            <person name="Liu K.W."/>
            <person name="Yoshida K."/>
            <person name="Zhang L.S."/>
            <person name="Chang S.B."/>
            <person name="Chen F."/>
            <person name="Shi Y."/>
            <person name="Su Y.Y."/>
            <person name="Zhang Y.Q."/>
            <person name="Chen L.J."/>
            <person name="Yin Y."/>
            <person name="Lin M."/>
            <person name="Huang H."/>
            <person name="Deng H."/>
            <person name="Wang Z.W."/>
            <person name="Zhu S.L."/>
            <person name="Zhao X."/>
            <person name="Deng C."/>
            <person name="Niu S.C."/>
            <person name="Huang J."/>
            <person name="Wang M."/>
            <person name="Liu G.H."/>
            <person name="Yang H.J."/>
            <person name="Xiao X.J."/>
            <person name="Hsiao Y.Y."/>
            <person name="Wu W.L."/>
            <person name="Chen Y.Y."/>
            <person name="Mitsuda N."/>
            <person name="Ohme-Takagi M."/>
            <person name="Luo Y.B."/>
            <person name="Van de Peer Y."/>
            <person name="Liu Z.J."/>
        </authorList>
    </citation>
    <scope>NUCLEOTIDE SEQUENCE [LARGE SCALE GENOMIC DNA]</scope>
    <source>
        <tissue evidence="2">The whole plant</tissue>
    </source>
</reference>
<sequence>MGRLTSVGDLITNNNCMIEVRVSGDGPTELRASSGGMVELWALVDDLAKARASGGGSVKVRNSGGGSVKLRASGSGPMKVRASGISPVKVRASGDGPTKARASGGGPGKARASGGGPMKLRASGCGLAKVRASGGGLEKVRASDGGSVKVRTSGGGPAKLRRWSDETPTVVKEELFPYLSSLLFLFACLGSSFKRNERSIYRFLEWHGPKIVSFGRRKKDQYCLYLSWTLSLVIDLILRSTARFPFTSAEPMTHINQYKIPLMNTAAVASSSAVSIVRMQKTARIAPSFPSLLFDFGSLLVVRLNSSQEGWHKAGSRAKSFKPAHFERLLKSCDPPPIIHA</sequence>
<keyword evidence="3" id="KW-1185">Reference proteome</keyword>
<feature type="region of interest" description="Disordered" evidence="1">
    <location>
        <begin position="54"/>
        <end position="117"/>
    </location>
</feature>
<proteinExistence type="predicted"/>